<keyword evidence="6" id="KW-1185">Reference proteome</keyword>
<keyword evidence="2" id="KW-0677">Repeat</keyword>
<dbReference type="EMBL" id="JAJJMN010000001">
    <property type="protein sequence ID" value="MCC9018654.1"/>
    <property type="molecule type" value="Genomic_DNA"/>
</dbReference>
<dbReference type="Proteomes" id="UP001430700">
    <property type="component" value="Unassembled WGS sequence"/>
</dbReference>
<name>A0ABS8M1H4_9FLAO</name>
<evidence type="ECO:0000256" key="1">
    <source>
        <dbReference type="ARBA" id="ARBA00004196"/>
    </source>
</evidence>
<organism evidence="5 6">
    <name type="scientific">Flavobacterium lipolyticum</name>
    <dbReference type="NCBI Taxonomy" id="2893754"/>
    <lineage>
        <taxon>Bacteria</taxon>
        <taxon>Pseudomonadati</taxon>
        <taxon>Bacteroidota</taxon>
        <taxon>Flavobacteriia</taxon>
        <taxon>Flavobacteriales</taxon>
        <taxon>Flavobacteriaceae</taxon>
        <taxon>Flavobacterium</taxon>
    </lineage>
</organism>
<comment type="subcellular location">
    <subcellularLocation>
        <location evidence="1">Cell envelope</location>
    </subcellularLocation>
</comment>
<dbReference type="PANTHER" id="PTHR48059:SF32">
    <property type="entry name" value="LEUCINE-RICH REPEAT DOMAIN, L DOMAIN-LIKE PROTEIN-RELATED"/>
    <property type="match status" value="1"/>
</dbReference>
<dbReference type="Gene3D" id="3.80.10.10">
    <property type="entry name" value="Ribonuclease Inhibitor"/>
    <property type="match status" value="2"/>
</dbReference>
<accession>A0ABS8M1H4</accession>
<dbReference type="PANTHER" id="PTHR48059">
    <property type="entry name" value="POLYGALACTURONASE INHIBITOR 1"/>
    <property type="match status" value="1"/>
</dbReference>
<evidence type="ECO:0000256" key="2">
    <source>
        <dbReference type="ARBA" id="ARBA00022737"/>
    </source>
</evidence>
<feature type="signal peptide" evidence="3">
    <location>
        <begin position="1"/>
        <end position="18"/>
    </location>
</feature>
<gene>
    <name evidence="5" type="ORF">LNQ34_12805</name>
</gene>
<evidence type="ECO:0000313" key="6">
    <source>
        <dbReference type="Proteomes" id="UP001430700"/>
    </source>
</evidence>
<dbReference type="InterPro" id="IPR032675">
    <property type="entry name" value="LRR_dom_sf"/>
</dbReference>
<evidence type="ECO:0000313" key="5">
    <source>
        <dbReference type="EMBL" id="MCC9018654.1"/>
    </source>
</evidence>
<dbReference type="SUPFAM" id="SSF52058">
    <property type="entry name" value="L domain-like"/>
    <property type="match status" value="1"/>
</dbReference>
<protein>
    <submittedName>
        <fullName evidence="5">Two component regulator three Y domain protein</fullName>
    </submittedName>
</protein>
<reference evidence="5" key="1">
    <citation type="submission" date="2021-11" db="EMBL/GenBank/DDBJ databases">
        <title>Description of novel Flavobacterium species.</title>
        <authorList>
            <person name="Saticioglu I.B."/>
            <person name="Ay H."/>
            <person name="Altun S."/>
            <person name="Duman M."/>
        </authorList>
    </citation>
    <scope>NUCLEOTIDE SEQUENCE</scope>
    <source>
        <strain evidence="5">F-126</strain>
    </source>
</reference>
<dbReference type="InterPro" id="IPR051848">
    <property type="entry name" value="PGIP"/>
</dbReference>
<dbReference type="RefSeq" id="WP_230000037.1">
    <property type="nucleotide sequence ID" value="NZ_JAJJMN010000001.1"/>
</dbReference>
<keyword evidence="3" id="KW-0732">Signal</keyword>
<sequence length="237" mass="26500">MKSLVLFFLAFIFSPAIYADTVSDKEKEALIKLYEVTNGSEWKIKWDLSLSVATWYGVKVENGKVVGLHLANNNLQGNLPVELLTLVNLITIDLHDNKIQGQLPLEIGKLSQLETLALFNNEIQGQLPGSIYTIKTLKVLLLNQNKLSGSLSKEVSNFSVLENLSLFDNNFEGEIPNELEKLGHLSELNLSYNKFKGGVSKNLILLDALNMTMFDEEGNPFLLEIAARKETTMVTRN</sequence>
<evidence type="ECO:0000259" key="4">
    <source>
        <dbReference type="Pfam" id="PF23598"/>
    </source>
</evidence>
<dbReference type="InterPro" id="IPR055414">
    <property type="entry name" value="LRR_R13L4/SHOC2-like"/>
</dbReference>
<evidence type="ECO:0000256" key="3">
    <source>
        <dbReference type="SAM" id="SignalP"/>
    </source>
</evidence>
<feature type="chain" id="PRO_5046387299" evidence="3">
    <location>
        <begin position="19"/>
        <end position="237"/>
    </location>
</feature>
<comment type="caution">
    <text evidence="5">The sequence shown here is derived from an EMBL/GenBank/DDBJ whole genome shotgun (WGS) entry which is preliminary data.</text>
</comment>
<feature type="domain" description="Disease resistance R13L4/SHOC-2-like LRR" evidence="4">
    <location>
        <begin position="82"/>
        <end position="203"/>
    </location>
</feature>
<dbReference type="Pfam" id="PF23598">
    <property type="entry name" value="LRR_14"/>
    <property type="match status" value="1"/>
</dbReference>
<proteinExistence type="predicted"/>